<dbReference type="GO" id="GO:0005768">
    <property type="term" value="C:endosome"/>
    <property type="evidence" value="ECO:0007669"/>
    <property type="project" value="TreeGrafter"/>
</dbReference>
<dbReference type="PANTHER" id="PTHR11010:SF11">
    <property type="entry name" value="THYMUS-SPECIFIC SERINE PROTEASE"/>
    <property type="match status" value="1"/>
</dbReference>
<keyword evidence="4" id="KW-0378">Hydrolase</keyword>
<evidence type="ECO:0000313" key="6">
    <source>
        <dbReference type="Proteomes" id="UP000694891"/>
    </source>
</evidence>
<protein>
    <submittedName>
        <fullName evidence="7">Thymus-specific serine protease</fullName>
    </submittedName>
</protein>
<evidence type="ECO:0000256" key="1">
    <source>
        <dbReference type="ARBA" id="ARBA00011079"/>
    </source>
</evidence>
<dbReference type="RefSeq" id="XP_008302242.1">
    <property type="nucleotide sequence ID" value="XM_008304020.1"/>
</dbReference>
<dbReference type="Gene3D" id="3.40.50.1820">
    <property type="entry name" value="alpha/beta hydrolase"/>
    <property type="match status" value="1"/>
</dbReference>
<reference evidence="7" key="1">
    <citation type="submission" date="2025-08" db="UniProtKB">
        <authorList>
            <consortium name="RefSeq"/>
        </authorList>
    </citation>
    <scope>IDENTIFICATION</scope>
</reference>
<dbReference type="PANTHER" id="PTHR11010">
    <property type="entry name" value="PROTEASE S28 PRO-X CARBOXYPEPTIDASE-RELATED"/>
    <property type="match status" value="1"/>
</dbReference>
<organism evidence="6 7">
    <name type="scientific">Stegastes partitus</name>
    <name type="common">bicolor damselfish</name>
    <dbReference type="NCBI Taxonomy" id="144197"/>
    <lineage>
        <taxon>Eukaryota</taxon>
        <taxon>Metazoa</taxon>
        <taxon>Chordata</taxon>
        <taxon>Craniata</taxon>
        <taxon>Vertebrata</taxon>
        <taxon>Euteleostomi</taxon>
        <taxon>Actinopterygii</taxon>
        <taxon>Neopterygii</taxon>
        <taxon>Teleostei</taxon>
        <taxon>Neoteleostei</taxon>
        <taxon>Acanthomorphata</taxon>
        <taxon>Ovalentaria</taxon>
        <taxon>Pomacentridae</taxon>
        <taxon>Stegastes</taxon>
    </lineage>
</organism>
<dbReference type="SUPFAM" id="SSF53474">
    <property type="entry name" value="alpha/beta-Hydrolases"/>
    <property type="match status" value="1"/>
</dbReference>
<evidence type="ECO:0000256" key="2">
    <source>
        <dbReference type="ARBA" id="ARBA00022670"/>
    </source>
</evidence>
<evidence type="ECO:0000256" key="3">
    <source>
        <dbReference type="ARBA" id="ARBA00022729"/>
    </source>
</evidence>
<dbReference type="GO" id="GO:0006508">
    <property type="term" value="P:proteolysis"/>
    <property type="evidence" value="ECO:0007669"/>
    <property type="project" value="UniProtKB-KW"/>
</dbReference>
<dbReference type="Pfam" id="PF05577">
    <property type="entry name" value="Peptidase_S28"/>
    <property type="match status" value="1"/>
</dbReference>
<dbReference type="CTD" id="10279"/>
<dbReference type="GO" id="GO:0070008">
    <property type="term" value="F:serine-type exopeptidase activity"/>
    <property type="evidence" value="ECO:0007669"/>
    <property type="project" value="InterPro"/>
</dbReference>
<evidence type="ECO:0000256" key="5">
    <source>
        <dbReference type="ARBA" id="ARBA00023180"/>
    </source>
</evidence>
<comment type="similarity">
    <text evidence="1">Belongs to the peptidase S28 family.</text>
</comment>
<dbReference type="InterPro" id="IPR029058">
    <property type="entry name" value="AB_hydrolase_fold"/>
</dbReference>
<keyword evidence="2 7" id="KW-0645">Protease</keyword>
<accession>A0A9Y4U0T4</accession>
<dbReference type="InterPro" id="IPR042269">
    <property type="entry name" value="Ser_carbopepase_S28_SKS"/>
</dbReference>
<dbReference type="Gene3D" id="1.20.120.980">
    <property type="entry name" value="Serine carboxypeptidase S28, SKS domain"/>
    <property type="match status" value="1"/>
</dbReference>
<dbReference type="InterPro" id="IPR008758">
    <property type="entry name" value="Peptidase_S28"/>
</dbReference>
<dbReference type="GO" id="GO:0008239">
    <property type="term" value="F:dipeptidyl-peptidase activity"/>
    <property type="evidence" value="ECO:0007669"/>
    <property type="project" value="TreeGrafter"/>
</dbReference>
<dbReference type="GO" id="GO:0005764">
    <property type="term" value="C:lysosome"/>
    <property type="evidence" value="ECO:0007669"/>
    <property type="project" value="TreeGrafter"/>
</dbReference>
<name>A0A9Y4U0T4_9TELE</name>
<keyword evidence="6" id="KW-1185">Reference proteome</keyword>
<keyword evidence="3" id="KW-0732">Signal</keyword>
<proteinExistence type="inferred from homology"/>
<evidence type="ECO:0000256" key="4">
    <source>
        <dbReference type="ARBA" id="ARBA00022801"/>
    </source>
</evidence>
<gene>
    <name evidence="7" type="primary">prss16</name>
</gene>
<dbReference type="Proteomes" id="UP000694891">
    <property type="component" value="Unplaced"/>
</dbReference>
<sequence length="498" mass="56026">MPSRVLRTIKERLRDLQLQKNKQLVLTLAADGRQPLQRVKEAWIQQPLDHFNRQNVNTFTQRFFVNEAYWQRPDGPVFLFIGGEGPIFEFDVLAGHHVDMAQEHGALLLALEHRFYGDSINPDGLRTEKLADLSSQQALTDLAVFHQYISQSFNLTHRNTWISFGGSYSGALSAWFRGKFPGLVYGAVASSAPVKAKLDFSAYNNVVGSGLMNEAVGGSEKCLAKVREAFAAVEAALMGGNVSQVAKDFGCCQIPEDHDDQVELMQTLADIVMGTVQYNEEGVLMSIRELCGVMTNTSDEYEEEMEAYTRLVKLSQVYRSTSEELCMDVSHEKTLKDLMDTSVHSGRRAERQWTYQTCTEFGFYETCEDAACPFSGMLTLHAQTKLCTAVFGVSQHSLPARIAFTNNYYGGDNPRTHRVLYVNGGIDPWKELSVVRDGTEEGEEAQTVFIKDTAHCADMASRRFTDRHSLRRARQEIEKHVARWLKTAAEEKAENRTV</sequence>
<keyword evidence="5" id="KW-0325">Glycoprotein</keyword>
<evidence type="ECO:0000313" key="7">
    <source>
        <dbReference type="RefSeq" id="XP_008302242.1"/>
    </source>
</evidence>
<dbReference type="AlphaFoldDB" id="A0A9Y4U0T4"/>